<dbReference type="AlphaFoldDB" id="G5QHT7"/>
<dbReference type="PATRIC" id="fig|913081.3.peg.1634"/>
<accession>G5QHT7</accession>
<dbReference type="EMBL" id="AFCT01000762">
    <property type="protein sequence ID" value="EHC90442.1"/>
    <property type="molecule type" value="Genomic_DNA"/>
</dbReference>
<dbReference type="Proteomes" id="UP000004903">
    <property type="component" value="Unassembled WGS sequence"/>
</dbReference>
<organism evidence="1 2">
    <name type="scientific">Salmonella enterica subsp. enterica serovar Rubislaw str. A4-653</name>
    <dbReference type="NCBI Taxonomy" id="913081"/>
    <lineage>
        <taxon>Bacteria</taxon>
        <taxon>Pseudomonadati</taxon>
        <taxon>Pseudomonadota</taxon>
        <taxon>Gammaproteobacteria</taxon>
        <taxon>Enterobacterales</taxon>
        <taxon>Enterobacteriaceae</taxon>
        <taxon>Salmonella</taxon>
    </lineage>
</organism>
<evidence type="ECO:0008006" key="3">
    <source>
        <dbReference type="Google" id="ProtNLM"/>
    </source>
</evidence>
<evidence type="ECO:0000313" key="1">
    <source>
        <dbReference type="EMBL" id="EHC90442.1"/>
    </source>
</evidence>
<protein>
    <recommendedName>
        <fullName evidence="3">Phage protein</fullName>
    </recommendedName>
</protein>
<proteinExistence type="predicted"/>
<comment type="caution">
    <text evidence="1">The sequence shown here is derived from an EMBL/GenBank/DDBJ whole genome shotgun (WGS) entry which is preliminary data.</text>
</comment>
<gene>
    <name evidence="1" type="ORF">LTSERUB_2050</name>
</gene>
<sequence length="69" mass="8296">MMTMKYSWFHHHDCTTEQADTLISDYQKRGVRTEKSLNSDFITWTVSARLPEGNKPPRINRQWQNRIWG</sequence>
<reference evidence="1 2" key="1">
    <citation type="journal article" date="2011" name="BMC Genomics">
        <title>Genome sequencing reveals diversification of virulence factor content and possible host adaptation in distinct subpopulations of Salmonella enterica.</title>
        <authorList>
            <person name="den Bakker H.C."/>
            <person name="Moreno Switt A.I."/>
            <person name="Govoni G."/>
            <person name="Cummings C.A."/>
            <person name="Ranieri M.L."/>
            <person name="Degoricija L."/>
            <person name="Hoelzer K."/>
            <person name="Rodriguez-Rivera L.D."/>
            <person name="Brown S."/>
            <person name="Bolchacova E."/>
            <person name="Furtado M.R."/>
            <person name="Wiedmann M."/>
        </authorList>
    </citation>
    <scope>NUCLEOTIDE SEQUENCE [LARGE SCALE GENOMIC DNA]</scope>
    <source>
        <strain evidence="1 2">A4-653</strain>
    </source>
</reference>
<name>G5QHT7_SALRU</name>
<evidence type="ECO:0000313" key="2">
    <source>
        <dbReference type="Proteomes" id="UP000004903"/>
    </source>
</evidence>